<feature type="signal peptide" evidence="2">
    <location>
        <begin position="1"/>
        <end position="21"/>
    </location>
</feature>
<feature type="region of interest" description="Disordered" evidence="1">
    <location>
        <begin position="26"/>
        <end position="48"/>
    </location>
</feature>
<dbReference type="Proteomes" id="UP001374803">
    <property type="component" value="Chromosome"/>
</dbReference>
<proteinExistence type="predicted"/>
<protein>
    <submittedName>
        <fullName evidence="3">Uncharacterized protein</fullName>
    </submittedName>
</protein>
<keyword evidence="4" id="KW-1185">Reference proteome</keyword>
<organism evidence="3 4">
    <name type="scientific">Pendulispora rubella</name>
    <dbReference type="NCBI Taxonomy" id="2741070"/>
    <lineage>
        <taxon>Bacteria</taxon>
        <taxon>Pseudomonadati</taxon>
        <taxon>Myxococcota</taxon>
        <taxon>Myxococcia</taxon>
        <taxon>Myxococcales</taxon>
        <taxon>Sorangiineae</taxon>
        <taxon>Pendulisporaceae</taxon>
        <taxon>Pendulispora</taxon>
    </lineage>
</organism>
<sequence>MQSTIAYVGFTFPLFFAAWMAACSDSTSKGERPPNADSADVTSSDGGIPVWPDEWNADIKWSDVDSNGATTNTWTGHVSYDWKLRAMRTDVVPPAGGRPGPPIGTAGTMLMREGRIYFIPTNGHCSLSAEFGAPRPDWLVSTKAVAQAHGSTSDQQRLAVESERLDGGLQGCFNYVFGRADHMPRIFGGGGSCQDWPKGFFIEYSNFSTHPVSKEFFDVPADCTMDSGAPGGAAGCTACHDAPN</sequence>
<evidence type="ECO:0000256" key="1">
    <source>
        <dbReference type="SAM" id="MobiDB-lite"/>
    </source>
</evidence>
<evidence type="ECO:0000313" key="3">
    <source>
        <dbReference type="EMBL" id="WXB05160.1"/>
    </source>
</evidence>
<dbReference type="EMBL" id="CP089983">
    <property type="protein sequence ID" value="WXB05160.1"/>
    <property type="molecule type" value="Genomic_DNA"/>
</dbReference>
<evidence type="ECO:0000256" key="2">
    <source>
        <dbReference type="SAM" id="SignalP"/>
    </source>
</evidence>
<keyword evidence="2" id="KW-0732">Signal</keyword>
<accession>A0ABZ2L7J1</accession>
<name>A0ABZ2L7J1_9BACT</name>
<gene>
    <name evidence="3" type="ORF">LVJ94_50730</name>
</gene>
<feature type="chain" id="PRO_5047275173" evidence="2">
    <location>
        <begin position="22"/>
        <end position="244"/>
    </location>
</feature>
<reference evidence="3" key="1">
    <citation type="submission" date="2021-12" db="EMBL/GenBank/DDBJ databases">
        <title>Discovery of the Pendulisporaceae a myxobacterial family with distinct sporulation behavior and unique specialized metabolism.</title>
        <authorList>
            <person name="Garcia R."/>
            <person name="Popoff A."/>
            <person name="Bader C.D."/>
            <person name="Loehr J."/>
            <person name="Walesch S."/>
            <person name="Walt C."/>
            <person name="Boldt J."/>
            <person name="Bunk B."/>
            <person name="Haeckl F.J.F.P.J."/>
            <person name="Gunesch A.P."/>
            <person name="Birkelbach J."/>
            <person name="Nuebel U."/>
            <person name="Pietschmann T."/>
            <person name="Bach T."/>
            <person name="Mueller R."/>
        </authorList>
    </citation>
    <scope>NUCLEOTIDE SEQUENCE</scope>
    <source>
        <strain evidence="3">MSr11367</strain>
    </source>
</reference>
<evidence type="ECO:0000313" key="4">
    <source>
        <dbReference type="Proteomes" id="UP001374803"/>
    </source>
</evidence>
<dbReference type="RefSeq" id="WP_394834802.1">
    <property type="nucleotide sequence ID" value="NZ_CP089929.1"/>
</dbReference>